<gene>
    <name evidence="2" type="ORF">RI129_011123</name>
</gene>
<dbReference type="InterPro" id="IPR006170">
    <property type="entry name" value="PBP/GOBP"/>
</dbReference>
<dbReference type="GO" id="GO:0005549">
    <property type="term" value="F:odorant binding"/>
    <property type="evidence" value="ECO:0007669"/>
    <property type="project" value="InterPro"/>
</dbReference>
<evidence type="ECO:0000313" key="2">
    <source>
        <dbReference type="EMBL" id="KAK5640312.1"/>
    </source>
</evidence>
<feature type="chain" id="PRO_5042885297" evidence="1">
    <location>
        <begin position="22"/>
        <end position="142"/>
    </location>
</feature>
<organism evidence="2 3">
    <name type="scientific">Pyrocoelia pectoralis</name>
    <dbReference type="NCBI Taxonomy" id="417401"/>
    <lineage>
        <taxon>Eukaryota</taxon>
        <taxon>Metazoa</taxon>
        <taxon>Ecdysozoa</taxon>
        <taxon>Arthropoda</taxon>
        <taxon>Hexapoda</taxon>
        <taxon>Insecta</taxon>
        <taxon>Pterygota</taxon>
        <taxon>Neoptera</taxon>
        <taxon>Endopterygota</taxon>
        <taxon>Coleoptera</taxon>
        <taxon>Polyphaga</taxon>
        <taxon>Elateriformia</taxon>
        <taxon>Elateroidea</taxon>
        <taxon>Lampyridae</taxon>
        <taxon>Lampyrinae</taxon>
        <taxon>Pyrocoelia</taxon>
    </lineage>
</organism>
<dbReference type="Pfam" id="PF01395">
    <property type="entry name" value="PBP_GOBP"/>
    <property type="match status" value="1"/>
</dbReference>
<evidence type="ECO:0000256" key="1">
    <source>
        <dbReference type="SAM" id="SignalP"/>
    </source>
</evidence>
<name>A0AAN7ZF65_9COLE</name>
<proteinExistence type="predicted"/>
<comment type="caution">
    <text evidence="2">The sequence shown here is derived from an EMBL/GenBank/DDBJ whole genome shotgun (WGS) entry which is preliminary data.</text>
</comment>
<keyword evidence="1" id="KW-0732">Signal</keyword>
<dbReference type="InterPro" id="IPR036728">
    <property type="entry name" value="PBP_GOBP_sf"/>
</dbReference>
<sequence length="142" mass="16099">MGTIRAVILHLLVFFIFKIYAHHPSTVDRKMKMEEFKTLCLCSSKANPALVEDFFETGTIYTDPCMACFYACLIEKLNLVYPNGTYNLDAWYKFYGGFVLMVEVTACDKTHGSNLDPCAKASGFLQCMEDALNRDPIAEKRP</sequence>
<dbReference type="AlphaFoldDB" id="A0AAN7ZF65"/>
<accession>A0AAN7ZF65</accession>
<dbReference type="EMBL" id="JAVRBK010000008">
    <property type="protein sequence ID" value="KAK5640312.1"/>
    <property type="molecule type" value="Genomic_DNA"/>
</dbReference>
<reference evidence="2 3" key="1">
    <citation type="journal article" date="2024" name="Insects">
        <title>An Improved Chromosome-Level Genome Assembly of the Firefly Pyrocoelia pectoralis.</title>
        <authorList>
            <person name="Fu X."/>
            <person name="Meyer-Rochow V.B."/>
            <person name="Ballantyne L."/>
            <person name="Zhu X."/>
        </authorList>
    </citation>
    <scope>NUCLEOTIDE SEQUENCE [LARGE SCALE GENOMIC DNA]</scope>
    <source>
        <strain evidence="2">XCY_ONT2</strain>
    </source>
</reference>
<dbReference type="SMART" id="SM00708">
    <property type="entry name" value="PhBP"/>
    <property type="match status" value="1"/>
</dbReference>
<protein>
    <submittedName>
        <fullName evidence="2">Uncharacterized protein</fullName>
    </submittedName>
</protein>
<dbReference type="SUPFAM" id="SSF47565">
    <property type="entry name" value="Insect pheromone/odorant-binding proteins"/>
    <property type="match status" value="1"/>
</dbReference>
<feature type="signal peptide" evidence="1">
    <location>
        <begin position="1"/>
        <end position="21"/>
    </location>
</feature>
<dbReference type="Gene3D" id="1.10.238.20">
    <property type="entry name" value="Pheromone/general odorant binding protein domain"/>
    <property type="match status" value="1"/>
</dbReference>
<keyword evidence="3" id="KW-1185">Reference proteome</keyword>
<evidence type="ECO:0000313" key="3">
    <source>
        <dbReference type="Proteomes" id="UP001329430"/>
    </source>
</evidence>
<dbReference type="CDD" id="cd23992">
    <property type="entry name" value="PBP_GOBP"/>
    <property type="match status" value="1"/>
</dbReference>
<dbReference type="Proteomes" id="UP001329430">
    <property type="component" value="Chromosome 8"/>
</dbReference>